<organism evidence="2 3">
    <name type="scientific">Meganyctiphanes norvegica</name>
    <name type="common">Northern krill</name>
    <name type="synonym">Thysanopoda norvegica</name>
    <dbReference type="NCBI Taxonomy" id="48144"/>
    <lineage>
        <taxon>Eukaryota</taxon>
        <taxon>Metazoa</taxon>
        <taxon>Ecdysozoa</taxon>
        <taxon>Arthropoda</taxon>
        <taxon>Crustacea</taxon>
        <taxon>Multicrustacea</taxon>
        <taxon>Malacostraca</taxon>
        <taxon>Eumalacostraca</taxon>
        <taxon>Eucarida</taxon>
        <taxon>Euphausiacea</taxon>
        <taxon>Euphausiidae</taxon>
        <taxon>Meganyctiphanes</taxon>
    </lineage>
</organism>
<feature type="compositionally biased region" description="Basic residues" evidence="1">
    <location>
        <begin position="96"/>
        <end position="107"/>
    </location>
</feature>
<feature type="region of interest" description="Disordered" evidence="1">
    <location>
        <begin position="1"/>
        <end position="139"/>
    </location>
</feature>
<sequence>PIANTPAVTSTTDTEPNNTNTNTNSNVSGTTTTSVNPPEFNKERRPSRFEVTKVETPKVEHTSKQEETSANDESSVALQIDPIEIPTKSDTDLTKPKRSTFPRKSILKKTNSFILPPPTGSPLVSPQHTPYATVHASDS</sequence>
<accession>A0AAV2R5Y6</accession>
<reference evidence="2 3" key="1">
    <citation type="submission" date="2024-05" db="EMBL/GenBank/DDBJ databases">
        <authorList>
            <person name="Wallberg A."/>
        </authorList>
    </citation>
    <scope>NUCLEOTIDE SEQUENCE [LARGE SCALE GENOMIC DNA]</scope>
</reference>
<feature type="non-terminal residue" evidence="2">
    <location>
        <position position="1"/>
    </location>
</feature>
<feature type="compositionally biased region" description="Basic and acidic residues" evidence="1">
    <location>
        <begin position="40"/>
        <end position="67"/>
    </location>
</feature>
<protein>
    <submittedName>
        <fullName evidence="2">Uncharacterized protein</fullName>
    </submittedName>
</protein>
<dbReference type="AlphaFoldDB" id="A0AAV2R5Y6"/>
<dbReference type="Proteomes" id="UP001497623">
    <property type="component" value="Unassembled WGS sequence"/>
</dbReference>
<feature type="compositionally biased region" description="Low complexity" evidence="1">
    <location>
        <begin position="8"/>
        <end position="38"/>
    </location>
</feature>
<gene>
    <name evidence="2" type="ORF">MNOR_LOCUS19429</name>
</gene>
<evidence type="ECO:0000256" key="1">
    <source>
        <dbReference type="SAM" id="MobiDB-lite"/>
    </source>
</evidence>
<proteinExistence type="predicted"/>
<feature type="non-terminal residue" evidence="2">
    <location>
        <position position="139"/>
    </location>
</feature>
<evidence type="ECO:0000313" key="2">
    <source>
        <dbReference type="EMBL" id="CAL4110532.1"/>
    </source>
</evidence>
<keyword evidence="3" id="KW-1185">Reference proteome</keyword>
<dbReference type="EMBL" id="CAXKWB010014408">
    <property type="protein sequence ID" value="CAL4110532.1"/>
    <property type="molecule type" value="Genomic_DNA"/>
</dbReference>
<name>A0AAV2R5Y6_MEGNR</name>
<evidence type="ECO:0000313" key="3">
    <source>
        <dbReference type="Proteomes" id="UP001497623"/>
    </source>
</evidence>
<comment type="caution">
    <text evidence="2">The sequence shown here is derived from an EMBL/GenBank/DDBJ whole genome shotgun (WGS) entry which is preliminary data.</text>
</comment>